<dbReference type="STRING" id="1408157.A0A1J7IQM7"/>
<dbReference type="EMBL" id="KV875097">
    <property type="protein sequence ID" value="OIW29507.1"/>
    <property type="molecule type" value="Genomic_DNA"/>
</dbReference>
<reference evidence="1 2" key="1">
    <citation type="submission" date="2016-10" db="EMBL/GenBank/DDBJ databases">
        <title>Draft genome sequence of Coniochaeta ligniaria NRRL30616, a lignocellulolytic fungus for bioabatement of inhibitors in plant biomass hydrolysates.</title>
        <authorList>
            <consortium name="DOE Joint Genome Institute"/>
            <person name="Jimenez D.J."/>
            <person name="Hector R.E."/>
            <person name="Riley R."/>
            <person name="Sun H."/>
            <person name="Grigoriev I.V."/>
            <person name="Van Elsas J.D."/>
            <person name="Nichols N.N."/>
        </authorList>
    </citation>
    <scope>NUCLEOTIDE SEQUENCE [LARGE SCALE GENOMIC DNA]</scope>
    <source>
        <strain evidence="1 2">NRRL 30616</strain>
    </source>
</reference>
<organism evidence="1 2">
    <name type="scientific">Coniochaeta ligniaria NRRL 30616</name>
    <dbReference type="NCBI Taxonomy" id="1408157"/>
    <lineage>
        <taxon>Eukaryota</taxon>
        <taxon>Fungi</taxon>
        <taxon>Dikarya</taxon>
        <taxon>Ascomycota</taxon>
        <taxon>Pezizomycotina</taxon>
        <taxon>Sordariomycetes</taxon>
        <taxon>Sordariomycetidae</taxon>
        <taxon>Coniochaetales</taxon>
        <taxon>Coniochaetaceae</taxon>
        <taxon>Coniochaeta</taxon>
    </lineage>
</organism>
<evidence type="ECO:0008006" key="3">
    <source>
        <dbReference type="Google" id="ProtNLM"/>
    </source>
</evidence>
<dbReference type="InParanoid" id="A0A1J7IQM7"/>
<dbReference type="Proteomes" id="UP000182658">
    <property type="component" value="Unassembled WGS sequence"/>
</dbReference>
<dbReference type="Gene3D" id="3.40.50.1820">
    <property type="entry name" value="alpha/beta hydrolase"/>
    <property type="match status" value="1"/>
</dbReference>
<keyword evidence="2" id="KW-1185">Reference proteome</keyword>
<evidence type="ECO:0000313" key="2">
    <source>
        <dbReference type="Proteomes" id="UP000182658"/>
    </source>
</evidence>
<dbReference type="OrthoDB" id="2963168at2759"/>
<gene>
    <name evidence="1" type="ORF">CONLIGDRAFT_680352</name>
</gene>
<name>A0A1J7IQM7_9PEZI</name>
<protein>
    <recommendedName>
        <fullName evidence="3">Alpha/beta-hydrolase</fullName>
    </recommendedName>
</protein>
<dbReference type="SUPFAM" id="SSF53474">
    <property type="entry name" value="alpha/beta-Hydrolases"/>
    <property type="match status" value="1"/>
</dbReference>
<dbReference type="AlphaFoldDB" id="A0A1J7IQM7"/>
<proteinExistence type="predicted"/>
<accession>A0A1J7IQM7</accession>
<sequence>MSFPFSDIPGYEAKTLTYKTVDGIDLKLDTLLPTDLDSSPTPIVIHYTVTEMDLHLLPEATAHEAVDDALDAYTWVRCLSVARGRSSRSTVFWILPTSATSPRAPISWGIPPIETGPVLELFPSASRDGKPPVSGYAWPEDLMRDDHFAFVMALHIEALLPDFATGIVGLGQGLAAKGLDVIPESEKRLFIGAFGYPSGLPPVFFLHGRDDAAVPFRISESAADRLGRAGAEVTTEFPDSAQHGFDALLGRVEIEADCAAQSSPVAVDGLRRVLRFLDQEMLRG</sequence>
<evidence type="ECO:0000313" key="1">
    <source>
        <dbReference type="EMBL" id="OIW29507.1"/>
    </source>
</evidence>
<dbReference type="InterPro" id="IPR029058">
    <property type="entry name" value="AB_hydrolase_fold"/>
</dbReference>